<dbReference type="RefSeq" id="WP_355668692.1">
    <property type="nucleotide sequence ID" value="NZ_JBEXRX010000408.1"/>
</dbReference>
<comment type="caution">
    <text evidence="2">The sequence shown here is derived from an EMBL/GenBank/DDBJ whole genome shotgun (WGS) entry which is preliminary data.</text>
</comment>
<evidence type="ECO:0000256" key="1">
    <source>
        <dbReference type="SAM" id="Coils"/>
    </source>
</evidence>
<dbReference type="InterPro" id="IPR002514">
    <property type="entry name" value="Transposase_8"/>
</dbReference>
<evidence type="ECO:0000313" key="2">
    <source>
        <dbReference type="EMBL" id="MEU0157243.1"/>
    </source>
</evidence>
<organism evidence="2 3">
    <name type="scientific">Micromonospora fulviviridis</name>
    <dbReference type="NCBI Taxonomy" id="47860"/>
    <lineage>
        <taxon>Bacteria</taxon>
        <taxon>Bacillati</taxon>
        <taxon>Actinomycetota</taxon>
        <taxon>Actinomycetes</taxon>
        <taxon>Micromonosporales</taxon>
        <taxon>Micromonosporaceae</taxon>
        <taxon>Micromonospora</taxon>
    </lineage>
</organism>
<keyword evidence="1" id="KW-0175">Coiled coil</keyword>
<gene>
    <name evidence="2" type="ORF">ABZ071_36485</name>
</gene>
<evidence type="ECO:0000313" key="3">
    <source>
        <dbReference type="Proteomes" id="UP001550348"/>
    </source>
</evidence>
<feature type="coiled-coil region" evidence="1">
    <location>
        <begin position="92"/>
        <end position="119"/>
    </location>
</feature>
<reference evidence="2 3" key="1">
    <citation type="submission" date="2024-06" db="EMBL/GenBank/DDBJ databases">
        <title>The Natural Products Discovery Center: Release of the First 8490 Sequenced Strains for Exploring Actinobacteria Biosynthetic Diversity.</title>
        <authorList>
            <person name="Kalkreuter E."/>
            <person name="Kautsar S.A."/>
            <person name="Yang D."/>
            <person name="Bader C.D."/>
            <person name="Teijaro C.N."/>
            <person name="Fluegel L."/>
            <person name="Davis C.M."/>
            <person name="Simpson J.R."/>
            <person name="Lauterbach L."/>
            <person name="Steele A.D."/>
            <person name="Gui C."/>
            <person name="Meng S."/>
            <person name="Li G."/>
            <person name="Viehrig K."/>
            <person name="Ye F."/>
            <person name="Su P."/>
            <person name="Kiefer A.F."/>
            <person name="Nichols A."/>
            <person name="Cepeda A.J."/>
            <person name="Yan W."/>
            <person name="Fan B."/>
            <person name="Jiang Y."/>
            <person name="Adhikari A."/>
            <person name="Zheng C.-J."/>
            <person name="Schuster L."/>
            <person name="Cowan T.M."/>
            <person name="Smanski M.J."/>
            <person name="Chevrette M.G."/>
            <person name="De Carvalho L.P.S."/>
            <person name="Shen B."/>
        </authorList>
    </citation>
    <scope>NUCLEOTIDE SEQUENCE [LARGE SCALE GENOMIC DNA]</scope>
    <source>
        <strain evidence="2 3">NPDC006286</strain>
    </source>
</reference>
<sequence length="147" mass="16369">GSTGDRKRIIVTLPNTPGEQGGRPKRRTFTAEYKLQIVAEYDAAKATGEGAAILRREGLYHSHILEWRAARDAGALTALGTRKSPVGENRRRSAEAAELERLRRRNERLEADLARTKTALEIMGKAHALLETLSESADDTPTRPRRR</sequence>
<dbReference type="EMBL" id="JBEXRX010000408">
    <property type="protein sequence ID" value="MEU0157243.1"/>
    <property type="molecule type" value="Genomic_DNA"/>
</dbReference>
<dbReference type="InterPro" id="IPR009057">
    <property type="entry name" value="Homeodomain-like_sf"/>
</dbReference>
<proteinExistence type="predicted"/>
<dbReference type="Pfam" id="PF01527">
    <property type="entry name" value="HTH_Tnp_1"/>
    <property type="match status" value="1"/>
</dbReference>
<feature type="non-terminal residue" evidence="2">
    <location>
        <position position="1"/>
    </location>
</feature>
<accession>A0ABV2VWU1</accession>
<protein>
    <submittedName>
        <fullName evidence="2">Transposase</fullName>
    </submittedName>
</protein>
<dbReference type="SUPFAM" id="SSF46689">
    <property type="entry name" value="Homeodomain-like"/>
    <property type="match status" value="1"/>
</dbReference>
<keyword evidence="3" id="KW-1185">Reference proteome</keyword>
<dbReference type="Proteomes" id="UP001550348">
    <property type="component" value="Unassembled WGS sequence"/>
</dbReference>
<name>A0ABV2VWU1_9ACTN</name>